<keyword evidence="2" id="KW-0863">Zinc-finger</keyword>
<dbReference type="PROSITE" id="PS51128">
    <property type="entry name" value="ZF_DKSA_2"/>
    <property type="match status" value="1"/>
</dbReference>
<evidence type="ECO:0000256" key="4">
    <source>
        <dbReference type="PROSITE-ProRule" id="PRU00510"/>
    </source>
</evidence>
<dbReference type="PROSITE" id="PS01102">
    <property type="entry name" value="ZF_DKSA_1"/>
    <property type="match status" value="1"/>
</dbReference>
<evidence type="ECO:0000256" key="2">
    <source>
        <dbReference type="ARBA" id="ARBA00022771"/>
    </source>
</evidence>
<organism evidence="6 7">
    <name type="scientific">Serratia entomophila</name>
    <dbReference type="NCBI Taxonomy" id="42906"/>
    <lineage>
        <taxon>Bacteria</taxon>
        <taxon>Pseudomonadati</taxon>
        <taxon>Pseudomonadota</taxon>
        <taxon>Gammaproteobacteria</taxon>
        <taxon>Enterobacterales</taxon>
        <taxon>Yersiniaceae</taxon>
        <taxon>Serratia</taxon>
    </lineage>
</organism>
<protein>
    <submittedName>
        <fullName evidence="6">TraR/DksA family transcriptional regulator</fullName>
    </submittedName>
</protein>
<dbReference type="RefSeq" id="WP_017894099.1">
    <property type="nucleotide sequence ID" value="NZ_CAMKHK010000004.1"/>
</dbReference>
<evidence type="ECO:0000259" key="5">
    <source>
        <dbReference type="Pfam" id="PF01258"/>
    </source>
</evidence>
<dbReference type="EMBL" id="CP074347">
    <property type="protein sequence ID" value="USV00415.1"/>
    <property type="molecule type" value="Genomic_DNA"/>
</dbReference>
<dbReference type="Gene3D" id="1.20.120.910">
    <property type="entry name" value="DksA, coiled-coil domain"/>
    <property type="match status" value="1"/>
</dbReference>
<name>A0ABY5CSD5_9GAMM</name>
<feature type="domain" description="Zinc finger DksA/TraR C4-type" evidence="5">
    <location>
        <begin position="35"/>
        <end position="64"/>
    </location>
</feature>
<keyword evidence="1" id="KW-0479">Metal-binding</keyword>
<sequence>MADSMDYSQENQALLLEAQIANARQCSALPSAFVCEECDAPIPAARRVAVPGVYTCVGCQHLREVKGHLFIFSGIA</sequence>
<evidence type="ECO:0000313" key="6">
    <source>
        <dbReference type="EMBL" id="USV00415.1"/>
    </source>
</evidence>
<dbReference type="PANTHER" id="PTHR38777">
    <property type="entry name" value="FELS-2 PROPHAGE PROTEIN"/>
    <property type="match status" value="1"/>
</dbReference>
<dbReference type="InterPro" id="IPR000962">
    <property type="entry name" value="Znf_DskA_TraR"/>
</dbReference>
<keyword evidence="7" id="KW-1185">Reference proteome</keyword>
<evidence type="ECO:0000256" key="3">
    <source>
        <dbReference type="ARBA" id="ARBA00022833"/>
    </source>
</evidence>
<evidence type="ECO:0000313" key="7">
    <source>
        <dbReference type="Proteomes" id="UP001056873"/>
    </source>
</evidence>
<dbReference type="PANTHER" id="PTHR38777:SF1">
    <property type="entry name" value="DNAK SUPPRESSOR PROTEIN"/>
    <property type="match status" value="1"/>
</dbReference>
<accession>A0ABY5CSD5</accession>
<gene>
    <name evidence="6" type="ORF">KFQ06_20700</name>
</gene>
<feature type="zinc finger region" description="dksA C4-type" evidence="4">
    <location>
        <begin position="35"/>
        <end position="59"/>
    </location>
</feature>
<dbReference type="InterPro" id="IPR012783">
    <property type="entry name" value="Znf_C4_TraR"/>
</dbReference>
<dbReference type="NCBIfam" id="TIGR02419">
    <property type="entry name" value="C4_traR_proteo"/>
    <property type="match status" value="1"/>
</dbReference>
<keyword evidence="3" id="KW-0862">Zinc</keyword>
<dbReference type="Proteomes" id="UP001056873">
    <property type="component" value="Chromosome"/>
</dbReference>
<dbReference type="SUPFAM" id="SSF57716">
    <property type="entry name" value="Glucocorticoid receptor-like (DNA-binding domain)"/>
    <property type="match status" value="1"/>
</dbReference>
<dbReference type="InterPro" id="IPR020458">
    <property type="entry name" value="Znf_DskA_TraR_CS"/>
</dbReference>
<proteinExistence type="predicted"/>
<reference evidence="6" key="1">
    <citation type="journal article" date="2022" name="BMC Genomics">
        <title>Genome sequence of the entomopathogenic Serratia entomophila isolate 626 and characterisation of the species specific itaconate degradation pathway.</title>
        <authorList>
            <person name="Vaughan A.L."/>
            <person name="Altermann E."/>
            <person name="Glare T.R."/>
            <person name="Hurst M.R.H."/>
        </authorList>
    </citation>
    <scope>NUCLEOTIDE SEQUENCE</scope>
    <source>
        <strain evidence="6">626</strain>
    </source>
</reference>
<dbReference type="Pfam" id="PF01258">
    <property type="entry name" value="zf-dskA_traR"/>
    <property type="match status" value="1"/>
</dbReference>
<evidence type="ECO:0000256" key="1">
    <source>
        <dbReference type="ARBA" id="ARBA00022723"/>
    </source>
</evidence>